<keyword evidence="1" id="KW-0812">Transmembrane</keyword>
<name>A0A368U4F5_9GAMM</name>
<reference evidence="2 3" key="1">
    <citation type="submission" date="2018-07" db="EMBL/GenBank/DDBJ databases">
        <title>Halomonas montanilacus sp. nov., isolated from Lake Pengyan on Tibetan Plateau.</title>
        <authorList>
            <person name="Lu H."/>
            <person name="Xing P."/>
            <person name="Wu Q."/>
        </authorList>
    </citation>
    <scope>NUCLEOTIDE SEQUENCE [LARGE SCALE GENOMIC DNA]</scope>
    <source>
        <strain evidence="2 3">PYC7W</strain>
    </source>
</reference>
<feature type="transmembrane region" description="Helical" evidence="1">
    <location>
        <begin position="7"/>
        <end position="29"/>
    </location>
</feature>
<dbReference type="AlphaFoldDB" id="A0A368U4F5"/>
<dbReference type="InterPro" id="IPR021320">
    <property type="entry name" value="DUF2905"/>
</dbReference>
<keyword evidence="1" id="KW-0472">Membrane</keyword>
<keyword evidence="1" id="KW-1133">Transmembrane helix</keyword>
<comment type="caution">
    <text evidence="2">The sequence shown here is derived from an EMBL/GenBank/DDBJ whole genome shotgun (WGS) entry which is preliminary data.</text>
</comment>
<evidence type="ECO:0000256" key="1">
    <source>
        <dbReference type="SAM" id="Phobius"/>
    </source>
</evidence>
<dbReference type="RefSeq" id="WP_114477466.1">
    <property type="nucleotide sequence ID" value="NZ_QPII01000001.1"/>
</dbReference>
<organism evidence="2 3">
    <name type="scientific">Billgrantia montanilacus</name>
    <dbReference type="NCBI Taxonomy" id="2282305"/>
    <lineage>
        <taxon>Bacteria</taxon>
        <taxon>Pseudomonadati</taxon>
        <taxon>Pseudomonadota</taxon>
        <taxon>Gammaproteobacteria</taxon>
        <taxon>Oceanospirillales</taxon>
        <taxon>Halomonadaceae</taxon>
        <taxon>Billgrantia</taxon>
    </lineage>
</organism>
<keyword evidence="3" id="KW-1185">Reference proteome</keyword>
<proteinExistence type="predicted"/>
<accession>A0A368U4F5</accession>
<evidence type="ECO:0000313" key="3">
    <source>
        <dbReference type="Proteomes" id="UP000252405"/>
    </source>
</evidence>
<evidence type="ECO:0000313" key="2">
    <source>
        <dbReference type="EMBL" id="RCV92020.1"/>
    </source>
</evidence>
<sequence length="31" mass="3798">MRHDDDSFFFPITTMIRLSLLIGELLWLFNR</sequence>
<dbReference type="Pfam" id="PF11146">
    <property type="entry name" value="DUF2905"/>
    <property type="match status" value="1"/>
</dbReference>
<dbReference type="Proteomes" id="UP000252405">
    <property type="component" value="Unassembled WGS sequence"/>
</dbReference>
<gene>
    <name evidence="2" type="ORF">DU505_02595</name>
</gene>
<dbReference type="EMBL" id="QPII01000001">
    <property type="protein sequence ID" value="RCV92020.1"/>
    <property type="molecule type" value="Genomic_DNA"/>
</dbReference>
<protein>
    <submittedName>
        <fullName evidence="2">DUF2905 family protein</fullName>
    </submittedName>
</protein>